<feature type="signal peptide" evidence="2">
    <location>
        <begin position="1"/>
        <end position="30"/>
    </location>
</feature>
<feature type="region of interest" description="Disordered" evidence="1">
    <location>
        <begin position="169"/>
        <end position="203"/>
    </location>
</feature>
<accession>A0A1U7HZH5</accession>
<evidence type="ECO:0000313" key="4">
    <source>
        <dbReference type="Proteomes" id="UP000185984"/>
    </source>
</evidence>
<feature type="chain" id="PRO_5013182803" evidence="2">
    <location>
        <begin position="31"/>
        <end position="203"/>
    </location>
</feature>
<evidence type="ECO:0000256" key="2">
    <source>
        <dbReference type="SAM" id="SignalP"/>
    </source>
</evidence>
<protein>
    <submittedName>
        <fullName evidence="3">Uncharacterized protein</fullName>
    </submittedName>
</protein>
<feature type="compositionally biased region" description="Pro residues" evidence="1">
    <location>
        <begin position="183"/>
        <end position="203"/>
    </location>
</feature>
<dbReference type="EMBL" id="MRCC01000001">
    <property type="protein sequence ID" value="OKH29058.1"/>
    <property type="molecule type" value="Genomic_DNA"/>
</dbReference>
<sequence>MAIEKKRIRVAATPLAVAALVMSTVPSATATITTSYRNSFRVCTARLLSVGITDVAAANACAAALNPRSLSSCVLSIDQRTEIAATDALATCRQVRRQDDLAACVVGISQTSEQQPANVLDYCGRSLLPVRFAECVVGLRSEINFTPVQAMDSCIDASDPIGNLSPTFIPEGQTPAIQTTPEPVSPVPPEAQPSPPPTTPVTP</sequence>
<dbReference type="RefSeq" id="WP_073547557.1">
    <property type="nucleotide sequence ID" value="NZ_CAWMVK010000001.1"/>
</dbReference>
<proteinExistence type="predicted"/>
<name>A0A1U7HZH5_9CHRO</name>
<comment type="caution">
    <text evidence="3">The sequence shown here is derived from an EMBL/GenBank/DDBJ whole genome shotgun (WGS) entry which is preliminary data.</text>
</comment>
<gene>
    <name evidence="3" type="ORF">NIES1031_00140</name>
</gene>
<dbReference type="OrthoDB" id="425719at2"/>
<evidence type="ECO:0000313" key="3">
    <source>
        <dbReference type="EMBL" id="OKH29058.1"/>
    </source>
</evidence>
<evidence type="ECO:0000256" key="1">
    <source>
        <dbReference type="SAM" id="MobiDB-lite"/>
    </source>
</evidence>
<keyword evidence="4" id="KW-1185">Reference proteome</keyword>
<dbReference type="Proteomes" id="UP000185984">
    <property type="component" value="Unassembled WGS sequence"/>
</dbReference>
<organism evidence="3 4">
    <name type="scientific">Chroogloeocystis siderophila 5.2 s.c.1</name>
    <dbReference type="NCBI Taxonomy" id="247279"/>
    <lineage>
        <taxon>Bacteria</taxon>
        <taxon>Bacillati</taxon>
        <taxon>Cyanobacteriota</taxon>
        <taxon>Cyanophyceae</taxon>
        <taxon>Oscillatoriophycideae</taxon>
        <taxon>Chroococcales</taxon>
        <taxon>Chroococcaceae</taxon>
        <taxon>Chroogloeocystis</taxon>
    </lineage>
</organism>
<reference evidence="3 4" key="1">
    <citation type="submission" date="2016-11" db="EMBL/GenBank/DDBJ databases">
        <title>Draft Genome Sequences of Nine Cyanobacterial Strains from Diverse Habitats.</title>
        <authorList>
            <person name="Zhu T."/>
            <person name="Hou S."/>
            <person name="Lu X."/>
            <person name="Hess W.R."/>
        </authorList>
    </citation>
    <scope>NUCLEOTIDE SEQUENCE [LARGE SCALE GENOMIC DNA]</scope>
    <source>
        <strain evidence="3 4">5.2 s.c.1</strain>
    </source>
</reference>
<dbReference type="STRING" id="247279.NIES1031_00140"/>
<dbReference type="AlphaFoldDB" id="A0A1U7HZH5"/>
<keyword evidence="2" id="KW-0732">Signal</keyword>